<name>A0AC34GR31_9BILA</name>
<dbReference type="WBParaSite" id="ES5_v2.g6996.t1">
    <property type="protein sequence ID" value="ES5_v2.g6996.t1"/>
    <property type="gene ID" value="ES5_v2.g6996"/>
</dbReference>
<dbReference type="Proteomes" id="UP000887579">
    <property type="component" value="Unplaced"/>
</dbReference>
<reference evidence="2" key="1">
    <citation type="submission" date="2022-11" db="UniProtKB">
        <authorList>
            <consortium name="WormBaseParasite"/>
        </authorList>
    </citation>
    <scope>IDENTIFICATION</scope>
</reference>
<organism evidence="1 2">
    <name type="scientific">Panagrolaimus sp. ES5</name>
    <dbReference type="NCBI Taxonomy" id="591445"/>
    <lineage>
        <taxon>Eukaryota</taxon>
        <taxon>Metazoa</taxon>
        <taxon>Ecdysozoa</taxon>
        <taxon>Nematoda</taxon>
        <taxon>Chromadorea</taxon>
        <taxon>Rhabditida</taxon>
        <taxon>Tylenchina</taxon>
        <taxon>Panagrolaimomorpha</taxon>
        <taxon>Panagrolaimoidea</taxon>
        <taxon>Panagrolaimidae</taxon>
        <taxon>Panagrolaimus</taxon>
    </lineage>
</organism>
<accession>A0AC34GR31</accession>
<evidence type="ECO:0000313" key="1">
    <source>
        <dbReference type="Proteomes" id="UP000887579"/>
    </source>
</evidence>
<evidence type="ECO:0000313" key="2">
    <source>
        <dbReference type="WBParaSite" id="ES5_v2.g6996.t1"/>
    </source>
</evidence>
<proteinExistence type="predicted"/>
<sequence>MDEMDNDTMLQLLEPSPHLIAAEVDLLENRIWIPDPELAYRMCNVVEDRDGKVTVGFRDDQGFYEKTYSGLFCVVVNPWTIIPTLYSPQMIKYYSEQSKIQQIMPPHIYSVAQNAYDGILQGGNNQSVLITGESGAGKTENTKKIIEYLICASDPNYLENRKKARSIDSAIINSGIALEAFSNAKTVHNNNSSRLGKFIKIDFNAHGKLISAKIECYLLEKSRVVSQNKGDRNFHIFYQLLSNAFPDSLRSSLLLKKSASSYKILNQGGDIFDKSIDDISCGNETDRALDQLGFNSAEKHWIFQIIAICILIGEIRFGERSGMDYSFVESMTEVEQVTKLLDVKSSKLVDALTQPTIKVGENLIRKNQNLKKTLYSAAGLQKVLYERLFKWIVEKCNDAIDQTQSQEESANFIGVLDMAGFEIMTRNSFEQFCINYTNEKLQQFFNHFMFVKEQAEYMNECIEWNQVDYGDDLQQTIDMVEKPMGLLSYLQEECIVPNGSDTSLLEKMVRSLADTGVFQKAKQSTKNTTVSHFSVQHYAGQVNYNIDGWVEKNRDLVDQCLLEVLSSSSHSLISKLFPVTPKIEEMTRSRRGSLTTATVTHVYKEQLSNLLQTLNATSAHFIRCIVPNYERQPFKITGPLVLHQLKCNGVLEGIRICRRGYPNRLPFTEFIHRYKLLAGNEFNRNSSDSPRSACEAFCELLEIDEDRYQIGKTKVFCRVGLISDLENQRKERINGMITGIQAYIRWYHEQTILNEKHVKWNALITIQKNVKTFCKLADWPWFKIWGNVRQVIPMNREKERIVELEEANIKLLEKLEKLEEENAELEEIKEDVEQELEALKEEKVEAQKKAETFQSEVKRNEGLLELMEKKFDEQHAKIMKLSSIQKENETNLELLESEKETMAAQLENLREKYNNEKTLRENLEEEFEDLKQRVEQAERKEQQARDELDEIKNQISEAESKAESWQERSQRQSLTISELQHNISDLNEKINGFDATLHKEKSARRKCEIEMDSMEETIAHLTESLEKNELKKDGMKEQMRIKDNQIKKLEKKLEEKTDEMDSCIAELKKMHKAALTELQTQNDELKRKSKKLESENENQKMRLTDRESSVESDSMSRPGSRMSHSIHSSLGSRQYSTTSLCSSALSHSMTSSSIRTLGGARSTTDYGSGTGTRSPYDLVRDTSSVIRSPSYSRLTRSNTQGDEYTNLMRTPSTSQMQAKERQIQELEKKLSTANTDYQLLKREVDVYKTQLQEAERNKEQLTKQLKTANDKITESAKELKSEEKKAHLLEQNISKLNRDIETWKSKHEEAINESKNDIVAEKKKHQERINTLTHEYEMKIQQAILQAKADNKLQTDLIEAQAQLDRAIAQINQLEKMSKSQFNIGENWEQQYRGALLEMEELRDENVTLKTKIRRQYKQIELLTQQSELDSIVSDLESKVDKFQGRILESSMHESYND</sequence>
<protein>
    <submittedName>
        <fullName evidence="2">Myosin motor domain-containing protein</fullName>
    </submittedName>
</protein>